<evidence type="ECO:0000259" key="1">
    <source>
        <dbReference type="PROSITE" id="PS51494"/>
    </source>
</evidence>
<evidence type="ECO:0000313" key="3">
    <source>
        <dbReference type="Proteomes" id="UP000230821"/>
    </source>
</evidence>
<reference evidence="2 3" key="1">
    <citation type="submission" date="2017-10" db="EMBL/GenBank/DDBJ databases">
        <title>Novel microbial diversity and functional potential in the marine mammal oral microbiome.</title>
        <authorList>
            <person name="Dudek N.K."/>
            <person name="Sun C.L."/>
            <person name="Burstein D."/>
            <person name="Kantor R.S."/>
            <person name="Aliaga Goltsman D.S."/>
            <person name="Bik E.M."/>
            <person name="Thomas B.C."/>
            <person name="Banfield J.F."/>
            <person name="Relman D.A."/>
        </authorList>
    </citation>
    <scope>NUCLEOTIDE SEQUENCE [LARGE SCALE GENOMIC DNA]</scope>
    <source>
        <strain evidence="2">DOLJORAL78_47_16</strain>
    </source>
</reference>
<comment type="caution">
    <text evidence="2">The sequence shown here is derived from an EMBL/GenBank/DDBJ whole genome shotgun (WGS) entry which is preliminary data.</text>
</comment>
<dbReference type="AlphaFoldDB" id="A0A2G6KDA7"/>
<name>A0A2G6KDA7_9BACT</name>
<organism evidence="2 3">
    <name type="scientific">candidate division KSB3 bacterium</name>
    <dbReference type="NCBI Taxonomy" id="2044937"/>
    <lineage>
        <taxon>Bacteria</taxon>
        <taxon>candidate division KSB3</taxon>
    </lineage>
</organism>
<proteinExistence type="predicted"/>
<dbReference type="EMBL" id="PDSK01000096">
    <property type="protein sequence ID" value="PIE33658.1"/>
    <property type="molecule type" value="Genomic_DNA"/>
</dbReference>
<feature type="domain" description="Peptidase S55" evidence="1">
    <location>
        <begin position="1"/>
        <end position="147"/>
    </location>
</feature>
<protein>
    <recommendedName>
        <fullName evidence="1">Peptidase S55 domain-containing protein</fullName>
    </recommendedName>
</protein>
<sequence>MSRWKYLRGIIGLIIGCIGSATAFGADESLLMPVDDIRPGMKGIGKTVFAGTTIEEFDVEILGVLKNRTPHGDAIMAKVTGGPLPLEESGVLAGMSGSPIYIDGKLIGALAFIPAIFPKEPLAGITPIHQMLRDAEHVQSVADASFAPFVEGVRDHESFQFRPIRTPCVVSGVAPQSMAFLEEQLLPFGMTAVQGGSASQALIEEINTELQPGSAVGVQFIRGDMNASGVGTVTFRDQDKIIAFGHPMFGGGTVNFPMTTAYVHLTISTLINSFKLASSLETVGAITEDRLTGISGIVGQEAPMVPLDVVVSGNGKTHHYAFEIVDHPLFTPLFMKVASFNALQTTERSTGAFTISTKLTIEFEDAQPLVVEEQFTGKSSPVPVILGAFSPLDTLTETPLSPIAFKRVSLEMNVTDQMRFAEIIGLRVGQDEFSPGEQIEAAVTLRPYGEKPFTVKDSLVVPEGTLQGRFQLFACDAKGTSTFEALRAQAKFHPQTVEQLHRILREKISSNTVALTLFQVRPGVVVQGQELPSPPVSMLSMVSSIRRSTGKNSLTQGQIVAHAMIPTQYTVAGCASLEVLINGHLKKDTVEEPIAEGKGEEIDE</sequence>
<dbReference type="Proteomes" id="UP000230821">
    <property type="component" value="Unassembled WGS sequence"/>
</dbReference>
<dbReference type="Pfam" id="PF05580">
    <property type="entry name" value="Peptidase_S55"/>
    <property type="match status" value="1"/>
</dbReference>
<accession>A0A2G6KDA7</accession>
<dbReference type="InterPro" id="IPR008763">
    <property type="entry name" value="Peptidase_S55"/>
</dbReference>
<dbReference type="PROSITE" id="PS51494">
    <property type="entry name" value="SPOIVB"/>
    <property type="match status" value="1"/>
</dbReference>
<evidence type="ECO:0000313" key="2">
    <source>
        <dbReference type="EMBL" id="PIE33658.1"/>
    </source>
</evidence>
<gene>
    <name evidence="2" type="ORF">CSA56_11130</name>
</gene>